<dbReference type="AlphaFoldDB" id="A0A936Z8A2"/>
<evidence type="ECO:0000313" key="2">
    <source>
        <dbReference type="EMBL" id="MBL0406068.1"/>
    </source>
</evidence>
<dbReference type="Proteomes" id="UP000605848">
    <property type="component" value="Unassembled WGS sequence"/>
</dbReference>
<gene>
    <name evidence="2" type="ORF">JKG68_19080</name>
</gene>
<proteinExistence type="predicted"/>
<name>A0A936Z8A2_9HYPH</name>
<reference evidence="2" key="1">
    <citation type="submission" date="2021-01" db="EMBL/GenBank/DDBJ databases">
        <title>Microvirga sp.</title>
        <authorList>
            <person name="Kim M.K."/>
        </authorList>
    </citation>
    <scope>NUCLEOTIDE SEQUENCE</scope>
    <source>
        <strain evidence="2">5420S-16</strain>
    </source>
</reference>
<keyword evidence="1" id="KW-0732">Signal</keyword>
<protein>
    <recommendedName>
        <fullName evidence="4">Lipoprotein</fullName>
    </recommendedName>
</protein>
<dbReference type="RefSeq" id="WP_202062719.1">
    <property type="nucleotide sequence ID" value="NZ_JAEQMY010000033.1"/>
</dbReference>
<keyword evidence="3" id="KW-1185">Reference proteome</keyword>
<evidence type="ECO:0000313" key="3">
    <source>
        <dbReference type="Proteomes" id="UP000605848"/>
    </source>
</evidence>
<feature type="signal peptide" evidence="1">
    <location>
        <begin position="1"/>
        <end position="16"/>
    </location>
</feature>
<dbReference type="EMBL" id="JAEQMY010000033">
    <property type="protein sequence ID" value="MBL0406068.1"/>
    <property type="molecule type" value="Genomic_DNA"/>
</dbReference>
<evidence type="ECO:0008006" key="4">
    <source>
        <dbReference type="Google" id="ProtNLM"/>
    </source>
</evidence>
<evidence type="ECO:0000256" key="1">
    <source>
        <dbReference type="SAM" id="SignalP"/>
    </source>
</evidence>
<feature type="chain" id="PRO_5037252276" description="Lipoprotein" evidence="1">
    <location>
        <begin position="17"/>
        <end position="132"/>
    </location>
</feature>
<organism evidence="2 3">
    <name type="scientific">Microvirga aerilata</name>
    <dbReference type="NCBI Taxonomy" id="670292"/>
    <lineage>
        <taxon>Bacteria</taxon>
        <taxon>Pseudomonadati</taxon>
        <taxon>Pseudomonadota</taxon>
        <taxon>Alphaproteobacteria</taxon>
        <taxon>Hyphomicrobiales</taxon>
        <taxon>Methylobacteriaceae</taxon>
        <taxon>Microvirga</taxon>
    </lineage>
</organism>
<sequence length="132" mass="14462">MRTFSFILLLGALAVAGCNTTGSTMSTKVVLNGRTLKVDTWGSLNPECVSTGSTSIRVLEQPRNGRIEIKEAMDFSTYPKDNIRAHCNAKRTPATQVLYTPSPGYKGPDTFQVEGIFPNGSTRITRYSLDVR</sequence>
<dbReference type="PROSITE" id="PS51257">
    <property type="entry name" value="PROKAR_LIPOPROTEIN"/>
    <property type="match status" value="1"/>
</dbReference>
<accession>A0A936Z8A2</accession>
<comment type="caution">
    <text evidence="2">The sequence shown here is derived from an EMBL/GenBank/DDBJ whole genome shotgun (WGS) entry which is preliminary data.</text>
</comment>